<gene>
    <name evidence="1" type="ORF">OUZ56_024107</name>
</gene>
<evidence type="ECO:0000313" key="1">
    <source>
        <dbReference type="EMBL" id="KAK4030768.1"/>
    </source>
</evidence>
<accession>A0ABR0B060</accession>
<organism evidence="1 2">
    <name type="scientific">Daphnia magna</name>
    <dbReference type="NCBI Taxonomy" id="35525"/>
    <lineage>
        <taxon>Eukaryota</taxon>
        <taxon>Metazoa</taxon>
        <taxon>Ecdysozoa</taxon>
        <taxon>Arthropoda</taxon>
        <taxon>Crustacea</taxon>
        <taxon>Branchiopoda</taxon>
        <taxon>Diplostraca</taxon>
        <taxon>Cladocera</taxon>
        <taxon>Anomopoda</taxon>
        <taxon>Daphniidae</taxon>
        <taxon>Daphnia</taxon>
    </lineage>
</organism>
<reference evidence="1 2" key="1">
    <citation type="journal article" date="2023" name="Nucleic Acids Res.">
        <title>The hologenome of Daphnia magna reveals possible DNA methylation and microbiome-mediated evolution of the host genome.</title>
        <authorList>
            <person name="Chaturvedi A."/>
            <person name="Li X."/>
            <person name="Dhandapani V."/>
            <person name="Marshall H."/>
            <person name="Kissane S."/>
            <person name="Cuenca-Cambronero M."/>
            <person name="Asole G."/>
            <person name="Calvet F."/>
            <person name="Ruiz-Romero M."/>
            <person name="Marangio P."/>
            <person name="Guigo R."/>
            <person name="Rago D."/>
            <person name="Mirbahai L."/>
            <person name="Eastwood N."/>
            <person name="Colbourne J.K."/>
            <person name="Zhou J."/>
            <person name="Mallon E."/>
            <person name="Orsini L."/>
        </authorList>
    </citation>
    <scope>NUCLEOTIDE SEQUENCE [LARGE SCALE GENOMIC DNA]</scope>
    <source>
        <strain evidence="1">LRV0_1</strain>
    </source>
</reference>
<sequence>MYTCKLLLETENATHANSIKQQNPLVFYFCERHEECGGALLKERKKTAASQPEAPQFVATLHTPTILCFLRTHLGKPGMLACVHKILECEDFMLRTNRERIELNFLNICAWDASFHYMSPGT</sequence>
<keyword evidence="2" id="KW-1185">Reference proteome</keyword>
<dbReference type="EMBL" id="JAOYFB010000039">
    <property type="protein sequence ID" value="KAK4030768.1"/>
    <property type="molecule type" value="Genomic_DNA"/>
</dbReference>
<comment type="caution">
    <text evidence="1">The sequence shown here is derived from an EMBL/GenBank/DDBJ whole genome shotgun (WGS) entry which is preliminary data.</text>
</comment>
<proteinExistence type="predicted"/>
<evidence type="ECO:0000313" key="2">
    <source>
        <dbReference type="Proteomes" id="UP001234178"/>
    </source>
</evidence>
<protein>
    <submittedName>
        <fullName evidence="1">Uncharacterized protein</fullName>
    </submittedName>
</protein>
<dbReference type="Proteomes" id="UP001234178">
    <property type="component" value="Unassembled WGS sequence"/>
</dbReference>
<name>A0ABR0B060_9CRUS</name>